<proteinExistence type="inferred from homology"/>
<dbReference type="Proteomes" id="UP000254051">
    <property type="component" value="Unassembled WGS sequence"/>
</dbReference>
<evidence type="ECO:0000256" key="2">
    <source>
        <dbReference type="ARBA" id="ARBA00007663"/>
    </source>
</evidence>
<dbReference type="GO" id="GO:0000049">
    <property type="term" value="F:tRNA binding"/>
    <property type="evidence" value="ECO:0007669"/>
    <property type="project" value="TreeGrafter"/>
</dbReference>
<evidence type="ECO:0000256" key="6">
    <source>
        <dbReference type="ARBA" id="ARBA00022694"/>
    </source>
</evidence>
<name>A0A316AGV1_9FIRM</name>
<dbReference type="OrthoDB" id="9814580at2"/>
<dbReference type="InterPro" id="IPR038385">
    <property type="entry name" value="Sua5/YwlC_C"/>
</dbReference>
<dbReference type="InterPro" id="IPR005145">
    <property type="entry name" value="Sua5_C"/>
</dbReference>
<dbReference type="InterPro" id="IPR017945">
    <property type="entry name" value="DHBP_synth_RibB-like_a/b_dom"/>
</dbReference>
<dbReference type="GO" id="GO:0008033">
    <property type="term" value="P:tRNA processing"/>
    <property type="evidence" value="ECO:0007669"/>
    <property type="project" value="UniProtKB-KW"/>
</dbReference>
<dbReference type="GO" id="GO:0003725">
    <property type="term" value="F:double-stranded RNA binding"/>
    <property type="evidence" value="ECO:0007669"/>
    <property type="project" value="InterPro"/>
</dbReference>
<keyword evidence="7" id="KW-0548">Nucleotidyltransferase</keyword>
<sequence>MKTIIKKVDKNQIDEAIIQEAGDILKKGGLVAFPTETVYGLGANALDEEAAKKTYAAKGRPSDNPLIVHIADVQALDDIAVNIPPEVEDLSFHFWPGPLTLIFEKSQIVPYGTTGGLETVAVRMPSDPIARELILAAGGYVSAPSANTSGRPSPTTAQHVEEDMSGKIDMILDGGSVEIGLESTILDMTVTPPMILRPGAVTADMLEDVIGPVSVDETILGNESKQPPKAPGMKYRHYAPKARLMIVEGTLREEVLAIRQLSYAAHREGRAVGIIATNETIPYYTHGVIKNIGTRDNEKTIARNLYSVLREFDDEDVENIYSESFAAQGIGNAIMNRLEKAAGYQRIPASIIVRQQKYRRIVFLSNTDTSRGPMAAELLRNQDLEQEYVIDSRGLVVLFPEPVNQKAEAIMKSGQMSLEGHSSIAFSEEDLHEDTLVLTMDESQKWKIVSEYDNIKNVYTLNEFTEDNIKIPNPYGQPLTAYGECYEIMSMLIKKLTSKLNSFTRGGK</sequence>
<keyword evidence="9" id="KW-0067">ATP-binding</keyword>
<protein>
    <recommendedName>
        <fullName evidence="10">L-threonylcarbamoyladenylate synthase</fullName>
        <ecNumber evidence="3">2.7.7.87</ecNumber>
    </recommendedName>
    <alternativeName>
        <fullName evidence="10">L-threonylcarbamoyladenylate synthase</fullName>
    </alternativeName>
</protein>
<evidence type="ECO:0000256" key="4">
    <source>
        <dbReference type="ARBA" id="ARBA00022490"/>
    </source>
</evidence>
<dbReference type="FunFam" id="3.90.870.10:FF:000009">
    <property type="entry name" value="Threonylcarbamoyl-AMP synthase, putative"/>
    <property type="match status" value="1"/>
</dbReference>
<dbReference type="Gene3D" id="3.40.50.11030">
    <property type="entry name" value="Threonylcarbamoyl-AMP synthase, C-terminal domain"/>
    <property type="match status" value="1"/>
</dbReference>
<evidence type="ECO:0000313" key="13">
    <source>
        <dbReference type="EMBL" id="SUQ14792.1"/>
    </source>
</evidence>
<dbReference type="PROSITE" id="PS51163">
    <property type="entry name" value="YRDC"/>
    <property type="match status" value="1"/>
</dbReference>
<dbReference type="NCBIfam" id="TIGR00057">
    <property type="entry name" value="L-threonylcarbamoyladenylate synthase"/>
    <property type="match status" value="1"/>
</dbReference>
<keyword evidence="8" id="KW-0547">Nucleotide-binding</keyword>
<keyword evidence="5" id="KW-0808">Transferase</keyword>
<comment type="similarity">
    <text evidence="2">Belongs to the SUA5 family.</text>
</comment>
<dbReference type="Gene3D" id="3.40.50.2300">
    <property type="match status" value="1"/>
</dbReference>
<dbReference type="GO" id="GO:0005524">
    <property type="term" value="F:ATP binding"/>
    <property type="evidence" value="ECO:0007669"/>
    <property type="project" value="UniProtKB-KW"/>
</dbReference>
<dbReference type="GO" id="GO:0005737">
    <property type="term" value="C:cytoplasm"/>
    <property type="evidence" value="ECO:0007669"/>
    <property type="project" value="UniProtKB-SubCell"/>
</dbReference>
<gene>
    <name evidence="13" type="ORF">SAMN05216529_10817</name>
</gene>
<dbReference type="InterPro" id="IPR036196">
    <property type="entry name" value="Ptyr_pPase_sf"/>
</dbReference>
<dbReference type="GO" id="GO:0061710">
    <property type="term" value="F:L-threonylcarbamoyladenylate synthase"/>
    <property type="evidence" value="ECO:0007669"/>
    <property type="project" value="UniProtKB-EC"/>
</dbReference>
<evidence type="ECO:0000256" key="7">
    <source>
        <dbReference type="ARBA" id="ARBA00022695"/>
    </source>
</evidence>
<dbReference type="EMBL" id="UHJJ01000008">
    <property type="protein sequence ID" value="SUQ14792.1"/>
    <property type="molecule type" value="Genomic_DNA"/>
</dbReference>
<evidence type="ECO:0000259" key="12">
    <source>
        <dbReference type="PROSITE" id="PS51163"/>
    </source>
</evidence>
<evidence type="ECO:0000313" key="14">
    <source>
        <dbReference type="Proteomes" id="UP000254051"/>
    </source>
</evidence>
<dbReference type="PANTHER" id="PTHR17490:SF16">
    <property type="entry name" value="THREONYLCARBAMOYL-AMP SYNTHASE"/>
    <property type="match status" value="1"/>
</dbReference>
<dbReference type="RefSeq" id="WP_109712298.1">
    <property type="nucleotide sequence ID" value="NZ_QGDS01000008.1"/>
</dbReference>
<dbReference type="InterPro" id="IPR050156">
    <property type="entry name" value="TC-AMP_synthase_SUA5"/>
</dbReference>
<feature type="domain" description="YrdC-like" evidence="12">
    <location>
        <begin position="15"/>
        <end position="201"/>
    </location>
</feature>
<keyword evidence="4" id="KW-0963">Cytoplasm</keyword>
<evidence type="ECO:0000256" key="10">
    <source>
        <dbReference type="ARBA" id="ARBA00029774"/>
    </source>
</evidence>
<evidence type="ECO:0000256" key="1">
    <source>
        <dbReference type="ARBA" id="ARBA00004496"/>
    </source>
</evidence>
<comment type="catalytic activity">
    <reaction evidence="11">
        <text>L-threonine + hydrogencarbonate + ATP = L-threonylcarbamoyladenylate + diphosphate + H2O</text>
        <dbReference type="Rhea" id="RHEA:36407"/>
        <dbReference type="ChEBI" id="CHEBI:15377"/>
        <dbReference type="ChEBI" id="CHEBI:17544"/>
        <dbReference type="ChEBI" id="CHEBI:30616"/>
        <dbReference type="ChEBI" id="CHEBI:33019"/>
        <dbReference type="ChEBI" id="CHEBI:57926"/>
        <dbReference type="ChEBI" id="CHEBI:73682"/>
        <dbReference type="EC" id="2.7.7.87"/>
    </reaction>
</comment>
<evidence type="ECO:0000256" key="11">
    <source>
        <dbReference type="ARBA" id="ARBA00048366"/>
    </source>
</evidence>
<evidence type="ECO:0000256" key="9">
    <source>
        <dbReference type="ARBA" id="ARBA00022840"/>
    </source>
</evidence>
<accession>A0A316AGV1</accession>
<dbReference type="Pfam" id="PF03481">
    <property type="entry name" value="Sua5_C"/>
    <property type="match status" value="1"/>
</dbReference>
<dbReference type="Gene3D" id="3.90.870.10">
    <property type="entry name" value="DHBP synthase"/>
    <property type="match status" value="1"/>
</dbReference>
<reference evidence="14" key="1">
    <citation type="submission" date="2017-07" db="EMBL/GenBank/DDBJ databases">
        <authorList>
            <person name="Varghese N."/>
            <person name="Submissions S."/>
        </authorList>
    </citation>
    <scope>NUCLEOTIDE SEQUENCE [LARGE SCALE GENOMIC DNA]</scope>
    <source>
        <strain evidence="14">NLAE-zl-C134</strain>
    </source>
</reference>
<evidence type="ECO:0000256" key="3">
    <source>
        <dbReference type="ARBA" id="ARBA00012584"/>
    </source>
</evidence>
<dbReference type="AlphaFoldDB" id="A0A316AGV1"/>
<dbReference type="EC" id="2.7.7.87" evidence="3"/>
<dbReference type="GO" id="GO:0006450">
    <property type="term" value="P:regulation of translational fidelity"/>
    <property type="evidence" value="ECO:0007669"/>
    <property type="project" value="TreeGrafter"/>
</dbReference>
<evidence type="ECO:0000256" key="8">
    <source>
        <dbReference type="ARBA" id="ARBA00022741"/>
    </source>
</evidence>
<dbReference type="Pfam" id="PF01451">
    <property type="entry name" value="LMWPc"/>
    <property type="match status" value="1"/>
</dbReference>
<organism evidence="13 14">
    <name type="scientific">Faecalicatena contorta</name>
    <dbReference type="NCBI Taxonomy" id="39482"/>
    <lineage>
        <taxon>Bacteria</taxon>
        <taxon>Bacillati</taxon>
        <taxon>Bacillota</taxon>
        <taxon>Clostridia</taxon>
        <taxon>Lachnospirales</taxon>
        <taxon>Lachnospiraceae</taxon>
        <taxon>Faecalicatena</taxon>
    </lineage>
</organism>
<dbReference type="SUPFAM" id="SSF55821">
    <property type="entry name" value="YrdC/RibB"/>
    <property type="match status" value="1"/>
</dbReference>
<dbReference type="InterPro" id="IPR006070">
    <property type="entry name" value="Sua5-like_dom"/>
</dbReference>
<dbReference type="SMART" id="SM00226">
    <property type="entry name" value="LMWPc"/>
    <property type="match status" value="1"/>
</dbReference>
<dbReference type="SUPFAM" id="SSF52788">
    <property type="entry name" value="Phosphotyrosine protein phosphatases I"/>
    <property type="match status" value="1"/>
</dbReference>
<dbReference type="PANTHER" id="PTHR17490">
    <property type="entry name" value="SUA5"/>
    <property type="match status" value="1"/>
</dbReference>
<dbReference type="Pfam" id="PF01300">
    <property type="entry name" value="Sua5_yciO_yrdC"/>
    <property type="match status" value="1"/>
</dbReference>
<keyword evidence="6" id="KW-0819">tRNA processing</keyword>
<keyword evidence="14" id="KW-1185">Reference proteome</keyword>
<dbReference type="InterPro" id="IPR023485">
    <property type="entry name" value="Ptyr_pPase"/>
</dbReference>
<comment type="subcellular location">
    <subcellularLocation>
        <location evidence="1">Cytoplasm</location>
    </subcellularLocation>
</comment>
<evidence type="ECO:0000256" key="5">
    <source>
        <dbReference type="ARBA" id="ARBA00022679"/>
    </source>
</evidence>